<accession>A0A7V5PN28</accession>
<dbReference type="PANTHER" id="PTHR31303:SF1">
    <property type="entry name" value="CTP-DEPENDENT DIACYLGLYCEROL KINASE 1"/>
    <property type="match status" value="1"/>
</dbReference>
<dbReference type="EMBL" id="DROD01000203">
    <property type="protein sequence ID" value="HHJ52136.1"/>
    <property type="molecule type" value="Genomic_DNA"/>
</dbReference>
<proteinExistence type="predicted"/>
<keyword evidence="1" id="KW-0472">Membrane</keyword>
<dbReference type="AlphaFoldDB" id="A0A7V5PN28"/>
<dbReference type="InterPro" id="IPR037997">
    <property type="entry name" value="Dgk1-like"/>
</dbReference>
<gene>
    <name evidence="2" type="ORF">ENJ89_02980</name>
</gene>
<dbReference type="GO" id="GO:0004143">
    <property type="term" value="F:ATP-dependent diacylglycerol kinase activity"/>
    <property type="evidence" value="ECO:0007669"/>
    <property type="project" value="InterPro"/>
</dbReference>
<dbReference type="GO" id="GO:0016779">
    <property type="term" value="F:nucleotidyltransferase activity"/>
    <property type="evidence" value="ECO:0007669"/>
    <property type="project" value="UniProtKB-KW"/>
</dbReference>
<keyword evidence="1" id="KW-0812">Transmembrane</keyword>
<feature type="transmembrane region" description="Helical" evidence="1">
    <location>
        <begin position="6"/>
        <end position="27"/>
    </location>
</feature>
<keyword evidence="1" id="KW-1133">Transmembrane helix</keyword>
<sequence>MTTNDIWALIYSYVYAFGLLGIIEFIGKKAGWPQWVTRKFVHIGAGMWVWGIWYFFDTWYIGIIPFATFIVLNYIFYRYRIFKTMDEEDSSPGTVYFAFSITLLFLLFWRKGLPQDRVYLAIAPIMAMTWGDALASLIGKGFGRHSYTIFNHTRSWEGSLVMFLVSFFAVFISLNILPGMPSILLPAITAAAVAAIAEGLS</sequence>
<reference evidence="2" key="1">
    <citation type="journal article" date="2020" name="mSystems">
        <title>Genome- and Community-Level Interaction Insights into Carbon Utilization and Element Cycling Functions of Hydrothermarchaeota in Hydrothermal Sediment.</title>
        <authorList>
            <person name="Zhou Z."/>
            <person name="Liu Y."/>
            <person name="Xu W."/>
            <person name="Pan J."/>
            <person name="Luo Z.H."/>
            <person name="Li M."/>
        </authorList>
    </citation>
    <scope>NUCLEOTIDE SEQUENCE [LARGE SCALE GENOMIC DNA]</scope>
    <source>
        <strain evidence="2">HyVt-527</strain>
    </source>
</reference>
<protein>
    <submittedName>
        <fullName evidence="2">Phosphatidate cytidylyltransferase</fullName>
    </submittedName>
</protein>
<dbReference type="Proteomes" id="UP000886124">
    <property type="component" value="Unassembled WGS sequence"/>
</dbReference>
<feature type="transmembrane region" description="Helical" evidence="1">
    <location>
        <begin position="62"/>
        <end position="81"/>
    </location>
</feature>
<keyword evidence="2" id="KW-0548">Nucleotidyltransferase</keyword>
<feature type="transmembrane region" description="Helical" evidence="1">
    <location>
        <begin position="118"/>
        <end position="139"/>
    </location>
</feature>
<feature type="transmembrane region" description="Helical" evidence="1">
    <location>
        <begin position="93"/>
        <end position="112"/>
    </location>
</feature>
<evidence type="ECO:0000313" key="2">
    <source>
        <dbReference type="EMBL" id="HHJ52136.1"/>
    </source>
</evidence>
<feature type="transmembrane region" description="Helical" evidence="1">
    <location>
        <begin position="160"/>
        <end position="177"/>
    </location>
</feature>
<dbReference type="PANTHER" id="PTHR31303">
    <property type="entry name" value="CTP-DEPENDENT DIACYLGLYCEROL KINASE 1"/>
    <property type="match status" value="1"/>
</dbReference>
<evidence type="ECO:0000256" key="1">
    <source>
        <dbReference type="SAM" id="Phobius"/>
    </source>
</evidence>
<name>A0A7V5PN28_CALAY</name>
<keyword evidence="2" id="KW-0808">Transferase</keyword>
<feature type="non-terminal residue" evidence="2">
    <location>
        <position position="201"/>
    </location>
</feature>
<organism evidence="2">
    <name type="scientific">Caldithrix abyssi</name>
    <dbReference type="NCBI Taxonomy" id="187145"/>
    <lineage>
        <taxon>Bacteria</taxon>
        <taxon>Pseudomonadati</taxon>
        <taxon>Calditrichota</taxon>
        <taxon>Calditrichia</taxon>
        <taxon>Calditrichales</taxon>
        <taxon>Calditrichaceae</taxon>
        <taxon>Caldithrix</taxon>
    </lineage>
</organism>
<comment type="caution">
    <text evidence="2">The sequence shown here is derived from an EMBL/GenBank/DDBJ whole genome shotgun (WGS) entry which is preliminary data.</text>
</comment>